<accession>A0A6L8LDY0</accession>
<feature type="compositionally biased region" description="Acidic residues" evidence="1">
    <location>
        <begin position="248"/>
        <end position="257"/>
    </location>
</feature>
<evidence type="ECO:0000313" key="3">
    <source>
        <dbReference type="EMBL" id="MYM54035.1"/>
    </source>
</evidence>
<evidence type="ECO:0000256" key="2">
    <source>
        <dbReference type="SAM" id="SignalP"/>
    </source>
</evidence>
<feature type="compositionally biased region" description="Low complexity" evidence="1">
    <location>
        <begin position="176"/>
        <end position="200"/>
    </location>
</feature>
<dbReference type="Pfam" id="PF04748">
    <property type="entry name" value="Polysacc_deac_2"/>
    <property type="match status" value="1"/>
</dbReference>
<sequence>MAKGALGGFLVGAAVSAMTAGVVSLATMRQAPQPETVEVTPTPGSGFDGVREDRAAELPGDSAPVETATEAPRAEEPQPDSDNAIAVDTAPAGQPEAESAEATLTPPAEGSESIEAPMATAGEDAPIATVPAEAPAMPAPETEPEAVPALVQPPAPEEPELAALPEEEAEPELRVAETPAEPAAEPETPATEATDTAPMAETDEGRVPAEIVALDPDTPVSRPKLPTVGGDSTTPRIGTPASRLTESDTAEEAETPAEAEVVSLDPAAPLSPLDANSEPFDNAEDKPLMAIILIDRGDSKIGYDALASFPYPLTFAVDATSTDGQAAMKRYRDAGFEVLALTDIPAGATAGDTEMLLRAGLRELPDVVGVMEGDATGLQTDRAVSDQAAALLAETGHGLVLFPKGLNTAQKLAVKEGVPAVTVFRDFDGNGQKAPVIRRFLDQAAFKARQQEDGVIMVGRLRAETISALLLWGLQDRAAQVALAPVSAVLKAARD</sequence>
<gene>
    <name evidence="3" type="ORF">GR167_01875</name>
</gene>
<feature type="compositionally biased region" description="Acidic residues" evidence="1">
    <location>
        <begin position="157"/>
        <end position="170"/>
    </location>
</feature>
<dbReference type="Proteomes" id="UP000479043">
    <property type="component" value="Unassembled WGS sequence"/>
</dbReference>
<feature type="compositionally biased region" description="Low complexity" evidence="1">
    <location>
        <begin position="34"/>
        <end position="43"/>
    </location>
</feature>
<dbReference type="Gene3D" id="3.20.20.370">
    <property type="entry name" value="Glycoside hydrolase/deacetylase"/>
    <property type="match status" value="1"/>
</dbReference>
<evidence type="ECO:0000313" key="4">
    <source>
        <dbReference type="Proteomes" id="UP000479043"/>
    </source>
</evidence>
<proteinExistence type="predicted"/>
<feature type="region of interest" description="Disordered" evidence="1">
    <location>
        <begin position="29"/>
        <end position="281"/>
    </location>
</feature>
<dbReference type="InterPro" id="IPR006837">
    <property type="entry name" value="Divergent_DAC"/>
</dbReference>
<name>A0A6L8LDY0_9RHOB</name>
<evidence type="ECO:0000256" key="1">
    <source>
        <dbReference type="SAM" id="MobiDB-lite"/>
    </source>
</evidence>
<keyword evidence="4" id="KW-1185">Reference proteome</keyword>
<dbReference type="RefSeq" id="WP_160971756.1">
    <property type="nucleotide sequence ID" value="NZ_WWEN01000002.1"/>
</dbReference>
<reference evidence="3 4" key="1">
    <citation type="submission" date="2020-01" db="EMBL/GenBank/DDBJ databases">
        <authorList>
            <person name="Chen S."/>
        </authorList>
    </citation>
    <scope>NUCLEOTIDE SEQUENCE [LARGE SCALE GENOMIC DNA]</scope>
    <source>
        <strain evidence="3 4">GS-10</strain>
    </source>
</reference>
<dbReference type="AlphaFoldDB" id="A0A6L8LDY0"/>
<organism evidence="3 4">
    <name type="scientific">Thalassovita mangrovi</name>
    <dbReference type="NCBI Taxonomy" id="2692236"/>
    <lineage>
        <taxon>Bacteria</taxon>
        <taxon>Pseudomonadati</taxon>
        <taxon>Pseudomonadota</taxon>
        <taxon>Alphaproteobacteria</taxon>
        <taxon>Rhodobacterales</taxon>
        <taxon>Roseobacteraceae</taxon>
        <taxon>Thalassovita</taxon>
    </lineage>
</organism>
<dbReference type="EMBL" id="WWEN01000002">
    <property type="protein sequence ID" value="MYM54035.1"/>
    <property type="molecule type" value="Genomic_DNA"/>
</dbReference>
<feature type="chain" id="PRO_5026924929" evidence="2">
    <location>
        <begin position="20"/>
        <end position="495"/>
    </location>
</feature>
<dbReference type="GO" id="GO:0005975">
    <property type="term" value="P:carbohydrate metabolic process"/>
    <property type="evidence" value="ECO:0007669"/>
    <property type="project" value="InterPro"/>
</dbReference>
<feature type="compositionally biased region" description="Low complexity" evidence="1">
    <location>
        <begin position="128"/>
        <end position="150"/>
    </location>
</feature>
<feature type="signal peptide" evidence="2">
    <location>
        <begin position="1"/>
        <end position="19"/>
    </location>
</feature>
<protein>
    <submittedName>
        <fullName evidence="3">Divergent polysaccharide deacetylase family protein</fullName>
    </submittedName>
</protein>
<keyword evidence="2" id="KW-0732">Signal</keyword>
<dbReference type="CDD" id="cd10936">
    <property type="entry name" value="CE4_DAC2"/>
    <property type="match status" value="1"/>
</dbReference>
<dbReference type="SUPFAM" id="SSF88713">
    <property type="entry name" value="Glycoside hydrolase/deacetylase"/>
    <property type="match status" value="1"/>
</dbReference>
<dbReference type="InterPro" id="IPR011330">
    <property type="entry name" value="Glyco_hydro/deAcase_b/a-brl"/>
</dbReference>
<comment type="caution">
    <text evidence="3">The sequence shown here is derived from an EMBL/GenBank/DDBJ whole genome shotgun (WGS) entry which is preliminary data.</text>
</comment>